<dbReference type="InterPro" id="IPR001304">
    <property type="entry name" value="C-type_lectin-like"/>
</dbReference>
<dbReference type="Gene3D" id="3.10.100.10">
    <property type="entry name" value="Mannose-Binding Protein A, subunit A"/>
    <property type="match status" value="2"/>
</dbReference>
<evidence type="ECO:0000259" key="3">
    <source>
        <dbReference type="PROSITE" id="PS50041"/>
    </source>
</evidence>
<evidence type="ECO:0000313" key="5">
    <source>
        <dbReference type="Proteomes" id="UP000694523"/>
    </source>
</evidence>
<keyword evidence="1" id="KW-1015">Disulfide bond</keyword>
<feature type="compositionally biased region" description="Low complexity" evidence="2">
    <location>
        <begin position="7"/>
        <end position="20"/>
    </location>
</feature>
<dbReference type="InterPro" id="IPR016187">
    <property type="entry name" value="CTDL_fold"/>
</dbReference>
<protein>
    <recommendedName>
        <fullName evidence="3">C-type lectin domain-containing protein</fullName>
    </recommendedName>
</protein>
<dbReference type="PROSITE" id="PS00615">
    <property type="entry name" value="C_TYPE_LECTIN_1"/>
    <property type="match status" value="1"/>
</dbReference>
<dbReference type="SUPFAM" id="SSF56436">
    <property type="entry name" value="C-type lectin-like"/>
    <property type="match status" value="2"/>
</dbReference>
<dbReference type="Proteomes" id="UP000694523">
    <property type="component" value="Unplaced"/>
</dbReference>
<sequence>MGLEPNSWRWSSSGQTSSSGFQDWSAGEPNYGNRDETCVLMDAVGKWRDKPCDSLNGFVCFTDSDSSQVSYSYISTPRTWADAQAYCRKHHTDLALVESAVQNSLVSSTRAASAEAWIGLYRDPWAWSDQSLSPFKNWRDISPNYPYSQHCVTENTAHVWDDAHCDEKYVGLCHTDLKLRSFVRMTLRTSADLTHPLTNAQLLQKVEAALKSQGWSDFRLTWTIRPTIAPPQTTV</sequence>
<organism evidence="4 5">
    <name type="scientific">Neogobius melanostomus</name>
    <name type="common">round goby</name>
    <dbReference type="NCBI Taxonomy" id="47308"/>
    <lineage>
        <taxon>Eukaryota</taxon>
        <taxon>Metazoa</taxon>
        <taxon>Chordata</taxon>
        <taxon>Craniata</taxon>
        <taxon>Vertebrata</taxon>
        <taxon>Euteleostomi</taxon>
        <taxon>Actinopterygii</taxon>
        <taxon>Neopterygii</taxon>
        <taxon>Teleostei</taxon>
        <taxon>Neoteleostei</taxon>
        <taxon>Acanthomorphata</taxon>
        <taxon>Gobiaria</taxon>
        <taxon>Gobiiformes</taxon>
        <taxon>Gobioidei</taxon>
        <taxon>Gobiidae</taxon>
        <taxon>Benthophilinae</taxon>
        <taxon>Neogobiini</taxon>
        <taxon>Neogobius</taxon>
    </lineage>
</organism>
<feature type="domain" description="C-type lectin" evidence="3">
    <location>
        <begin position="1"/>
        <end position="61"/>
    </location>
</feature>
<accession>A0A8C6WIW0</accession>
<name>A0A8C6WIW0_9GOBI</name>
<evidence type="ECO:0000313" key="4">
    <source>
        <dbReference type="Ensembl" id="ENSNMLP00000010598.1"/>
    </source>
</evidence>
<dbReference type="InterPro" id="IPR016186">
    <property type="entry name" value="C-type_lectin-like/link_sf"/>
</dbReference>
<evidence type="ECO:0000256" key="1">
    <source>
        <dbReference type="ARBA" id="ARBA00023157"/>
    </source>
</evidence>
<dbReference type="Pfam" id="PF00059">
    <property type="entry name" value="Lectin_C"/>
    <property type="match status" value="2"/>
</dbReference>
<feature type="domain" description="C-type lectin" evidence="3">
    <location>
        <begin position="71"/>
        <end position="174"/>
    </location>
</feature>
<reference evidence="4" key="2">
    <citation type="submission" date="2025-09" db="UniProtKB">
        <authorList>
            <consortium name="Ensembl"/>
        </authorList>
    </citation>
    <scope>IDENTIFICATION</scope>
</reference>
<evidence type="ECO:0000256" key="2">
    <source>
        <dbReference type="SAM" id="MobiDB-lite"/>
    </source>
</evidence>
<reference evidence="4" key="1">
    <citation type="submission" date="2025-08" db="UniProtKB">
        <authorList>
            <consortium name="Ensembl"/>
        </authorList>
    </citation>
    <scope>IDENTIFICATION</scope>
</reference>
<dbReference type="InterPro" id="IPR018378">
    <property type="entry name" value="C-type_lectin_CS"/>
</dbReference>
<dbReference type="Ensembl" id="ENSNMLT00000011988.1">
    <property type="protein sequence ID" value="ENSNMLP00000010598.1"/>
    <property type="gene ID" value="ENSNMLG00000007303.1"/>
</dbReference>
<dbReference type="PANTHER" id="PTHR45784">
    <property type="entry name" value="C-TYPE LECTIN DOMAIN FAMILY 20 MEMBER A-RELATED"/>
    <property type="match status" value="1"/>
</dbReference>
<dbReference type="PANTHER" id="PTHR45784:SF3">
    <property type="entry name" value="C-TYPE LECTIN DOMAIN FAMILY 4 MEMBER K-LIKE-RELATED"/>
    <property type="match status" value="1"/>
</dbReference>
<feature type="region of interest" description="Disordered" evidence="2">
    <location>
        <begin position="1"/>
        <end position="26"/>
    </location>
</feature>
<dbReference type="SMART" id="SM00034">
    <property type="entry name" value="CLECT"/>
    <property type="match status" value="1"/>
</dbReference>
<dbReference type="PROSITE" id="PS50041">
    <property type="entry name" value="C_TYPE_LECTIN_2"/>
    <property type="match status" value="2"/>
</dbReference>
<keyword evidence="5" id="KW-1185">Reference proteome</keyword>
<proteinExistence type="predicted"/>
<dbReference type="AlphaFoldDB" id="A0A8C6WIW0"/>